<organism evidence="2 3">
    <name type="scientific">Zygosaccharomyces bailii (strain CLIB 213 / ATCC 58445 / CBS 680 / BCRC 21525 / NBRC 1098 / NCYC 1416 / NRRL Y-2227)</name>
    <dbReference type="NCBI Taxonomy" id="1333698"/>
    <lineage>
        <taxon>Eukaryota</taxon>
        <taxon>Fungi</taxon>
        <taxon>Dikarya</taxon>
        <taxon>Ascomycota</taxon>
        <taxon>Saccharomycotina</taxon>
        <taxon>Saccharomycetes</taxon>
        <taxon>Saccharomycetales</taxon>
        <taxon>Saccharomycetaceae</taxon>
        <taxon>Zygosaccharomyces</taxon>
    </lineage>
</organism>
<evidence type="ECO:0000256" key="1">
    <source>
        <dbReference type="SAM" id="Phobius"/>
    </source>
</evidence>
<evidence type="ECO:0000313" key="3">
    <source>
        <dbReference type="Proteomes" id="UP000019375"/>
    </source>
</evidence>
<evidence type="ECO:0000313" key="2">
    <source>
        <dbReference type="EMBL" id="CDF90824.1"/>
    </source>
</evidence>
<reference evidence="3" key="1">
    <citation type="journal article" date="2013" name="Genome Announc.">
        <title>Genome sequence of the food spoilage yeast Zygosaccharomyces bailii CLIB 213(T).</title>
        <authorList>
            <person name="Galeote V."/>
            <person name="Bigey F."/>
            <person name="Devillers H."/>
            <person name="Neuveglise C."/>
            <person name="Dequin S."/>
        </authorList>
    </citation>
    <scope>NUCLEOTIDE SEQUENCE [LARGE SCALE GENOMIC DNA]</scope>
    <source>
        <strain evidence="3">CLIB 213 / ATCC 58445 / CBS 680 / CCRC 21525 / NBRC 1098 / NCYC 1416 / NRRL Y-2227</strain>
    </source>
</reference>
<feature type="transmembrane region" description="Helical" evidence="1">
    <location>
        <begin position="102"/>
        <end position="120"/>
    </location>
</feature>
<protein>
    <submittedName>
        <fullName evidence="2">ZYBA0S08-03972g1_1</fullName>
    </submittedName>
</protein>
<dbReference type="OrthoDB" id="4067284at2759"/>
<keyword evidence="1" id="KW-0812">Transmembrane</keyword>
<keyword evidence="1" id="KW-0472">Membrane</keyword>
<dbReference type="AlphaFoldDB" id="A0A8J2X9Z4"/>
<keyword evidence="1" id="KW-1133">Transmembrane helix</keyword>
<proteinExistence type="predicted"/>
<name>A0A8J2X9Z4_ZYGB2</name>
<keyword evidence="3" id="KW-1185">Reference proteome</keyword>
<dbReference type="Proteomes" id="UP000019375">
    <property type="component" value="Unassembled WGS sequence"/>
</dbReference>
<dbReference type="EMBL" id="HG316461">
    <property type="protein sequence ID" value="CDF90824.1"/>
    <property type="molecule type" value="Genomic_DNA"/>
</dbReference>
<sequence length="125" mass="15050">MVYDRVVVLNAVMVGADNSLPEEDCWLLTEKYADELPIHKQTQRWSYCHAPHPQIMYPRQWQKTTPKTVCFRVRQFLKFMRRTSDTTGRFLCSKKARYTYKYALFALLAIYTLYFCVWTFKFHNS</sequence>
<gene>
    <name evidence="2" type="ORF">BN860_03972g</name>
</gene>
<accession>A0A8J2X9Z4</accession>